<organism evidence="1 2">
    <name type="scientific">Araneus ventricosus</name>
    <name type="common">Orbweaver spider</name>
    <name type="synonym">Epeira ventricosa</name>
    <dbReference type="NCBI Taxonomy" id="182803"/>
    <lineage>
        <taxon>Eukaryota</taxon>
        <taxon>Metazoa</taxon>
        <taxon>Ecdysozoa</taxon>
        <taxon>Arthropoda</taxon>
        <taxon>Chelicerata</taxon>
        <taxon>Arachnida</taxon>
        <taxon>Araneae</taxon>
        <taxon>Araneomorphae</taxon>
        <taxon>Entelegynae</taxon>
        <taxon>Araneoidea</taxon>
        <taxon>Araneidae</taxon>
        <taxon>Araneus</taxon>
    </lineage>
</organism>
<reference evidence="1 2" key="1">
    <citation type="journal article" date="2019" name="Sci. Rep.">
        <title>Orb-weaving spider Araneus ventricosus genome elucidates the spidroin gene catalogue.</title>
        <authorList>
            <person name="Kono N."/>
            <person name="Nakamura H."/>
            <person name="Ohtoshi R."/>
            <person name="Moran D.A.P."/>
            <person name="Shinohara A."/>
            <person name="Yoshida Y."/>
            <person name="Fujiwara M."/>
            <person name="Mori M."/>
            <person name="Tomita M."/>
            <person name="Arakawa K."/>
        </authorList>
    </citation>
    <scope>NUCLEOTIDE SEQUENCE [LARGE SCALE GENOMIC DNA]</scope>
</reference>
<keyword evidence="2" id="KW-1185">Reference proteome</keyword>
<dbReference type="Proteomes" id="UP000499080">
    <property type="component" value="Unassembled WGS sequence"/>
</dbReference>
<comment type="caution">
    <text evidence="1">The sequence shown here is derived from an EMBL/GenBank/DDBJ whole genome shotgun (WGS) entry which is preliminary data.</text>
</comment>
<sequence length="121" mass="14011">MRFLNARNMLTDDIHRQICDKYGEQIRGASVVRRWKRQFKERNNVHDKRRSGKPPVVADGAVHVVEEKVKTQDSLQTLTGKYSLLLVRAQKLSPRFSSLFASPLLLFDLFCNLRFLLEVPG</sequence>
<evidence type="ECO:0000313" key="2">
    <source>
        <dbReference type="Proteomes" id="UP000499080"/>
    </source>
</evidence>
<dbReference type="EMBL" id="BGPR01000679">
    <property type="protein sequence ID" value="GBM31239.1"/>
    <property type="molecule type" value="Genomic_DNA"/>
</dbReference>
<evidence type="ECO:0008006" key="3">
    <source>
        <dbReference type="Google" id="ProtNLM"/>
    </source>
</evidence>
<protein>
    <recommendedName>
        <fullName evidence="3">Mos1 transposase HTH domain-containing protein</fullName>
    </recommendedName>
</protein>
<evidence type="ECO:0000313" key="1">
    <source>
        <dbReference type="EMBL" id="GBM31239.1"/>
    </source>
</evidence>
<dbReference type="AlphaFoldDB" id="A0A4Y2ESF2"/>
<gene>
    <name evidence="1" type="ORF">AVEN_223437_1</name>
</gene>
<name>A0A4Y2ESF2_ARAVE</name>
<accession>A0A4Y2ESF2</accession>
<proteinExistence type="predicted"/>